<dbReference type="InterPro" id="IPR018490">
    <property type="entry name" value="cNMP-bd_dom_sf"/>
</dbReference>
<dbReference type="InterPro" id="IPR000595">
    <property type="entry name" value="cNMP-bd_dom"/>
</dbReference>
<dbReference type="eggNOG" id="COG0664">
    <property type="taxonomic scope" value="Bacteria"/>
</dbReference>
<dbReference type="SMART" id="SM00100">
    <property type="entry name" value="cNMP"/>
    <property type="match status" value="1"/>
</dbReference>
<name>Q028W5_SOLUE</name>
<organism evidence="2">
    <name type="scientific">Solibacter usitatus (strain Ellin6076)</name>
    <dbReference type="NCBI Taxonomy" id="234267"/>
    <lineage>
        <taxon>Bacteria</taxon>
        <taxon>Pseudomonadati</taxon>
        <taxon>Acidobacteriota</taxon>
        <taxon>Terriglobia</taxon>
        <taxon>Bryobacterales</taxon>
        <taxon>Solibacteraceae</taxon>
        <taxon>Candidatus Solibacter</taxon>
    </lineage>
</organism>
<reference evidence="2" key="1">
    <citation type="submission" date="2006-10" db="EMBL/GenBank/DDBJ databases">
        <title>Complete sequence of Solibacter usitatus Ellin6076.</title>
        <authorList>
            <consortium name="US DOE Joint Genome Institute"/>
            <person name="Copeland A."/>
            <person name="Lucas S."/>
            <person name="Lapidus A."/>
            <person name="Barry K."/>
            <person name="Detter J.C."/>
            <person name="Glavina del Rio T."/>
            <person name="Hammon N."/>
            <person name="Israni S."/>
            <person name="Dalin E."/>
            <person name="Tice H."/>
            <person name="Pitluck S."/>
            <person name="Thompson L.S."/>
            <person name="Brettin T."/>
            <person name="Bruce D."/>
            <person name="Han C."/>
            <person name="Tapia R."/>
            <person name="Gilna P."/>
            <person name="Schmutz J."/>
            <person name="Larimer F."/>
            <person name="Land M."/>
            <person name="Hauser L."/>
            <person name="Kyrpides N."/>
            <person name="Mikhailova N."/>
            <person name="Janssen P.H."/>
            <person name="Kuske C.R."/>
            <person name="Richardson P."/>
        </authorList>
    </citation>
    <scope>NUCLEOTIDE SEQUENCE</scope>
    <source>
        <strain evidence="2">Ellin6076</strain>
    </source>
</reference>
<dbReference type="CDD" id="cd00038">
    <property type="entry name" value="CAP_ED"/>
    <property type="match status" value="1"/>
</dbReference>
<evidence type="ECO:0000259" key="1">
    <source>
        <dbReference type="PROSITE" id="PS50042"/>
    </source>
</evidence>
<proteinExistence type="predicted"/>
<dbReference type="EMBL" id="CP000473">
    <property type="protein sequence ID" value="ABJ82437.1"/>
    <property type="molecule type" value="Genomic_DNA"/>
</dbReference>
<dbReference type="OrthoDB" id="9127033at2"/>
<protein>
    <submittedName>
        <fullName evidence="2">Cyclic nucleotide-binding protein</fullName>
    </submittedName>
</protein>
<dbReference type="PANTHER" id="PTHR24567">
    <property type="entry name" value="CRP FAMILY TRANSCRIPTIONAL REGULATORY PROTEIN"/>
    <property type="match status" value="1"/>
</dbReference>
<dbReference type="GO" id="GO:0005829">
    <property type="term" value="C:cytosol"/>
    <property type="evidence" value="ECO:0007669"/>
    <property type="project" value="TreeGrafter"/>
</dbReference>
<dbReference type="GO" id="GO:0003700">
    <property type="term" value="F:DNA-binding transcription factor activity"/>
    <property type="evidence" value="ECO:0007669"/>
    <property type="project" value="TreeGrafter"/>
</dbReference>
<dbReference type="AlphaFoldDB" id="Q028W5"/>
<dbReference type="KEGG" id="sus:Acid_1444"/>
<dbReference type="HOGENOM" id="CLU_075053_16_5_0"/>
<accession>Q028W5</accession>
<feature type="domain" description="Cyclic nucleotide-binding" evidence="1">
    <location>
        <begin position="18"/>
        <end position="133"/>
    </location>
</feature>
<dbReference type="SUPFAM" id="SSF51206">
    <property type="entry name" value="cAMP-binding domain-like"/>
    <property type="match status" value="1"/>
</dbReference>
<dbReference type="PROSITE" id="PS50042">
    <property type="entry name" value="CNMP_BINDING_3"/>
    <property type="match status" value="1"/>
</dbReference>
<dbReference type="STRING" id="234267.Acid_1444"/>
<evidence type="ECO:0000313" key="2">
    <source>
        <dbReference type="EMBL" id="ABJ82437.1"/>
    </source>
</evidence>
<dbReference type="Gene3D" id="2.60.120.10">
    <property type="entry name" value="Jelly Rolls"/>
    <property type="match status" value="1"/>
</dbReference>
<dbReference type="InterPro" id="IPR014710">
    <property type="entry name" value="RmlC-like_jellyroll"/>
</dbReference>
<dbReference type="PANTHER" id="PTHR24567:SF74">
    <property type="entry name" value="HTH-TYPE TRANSCRIPTIONAL REGULATOR ARCR"/>
    <property type="match status" value="1"/>
</dbReference>
<dbReference type="Pfam" id="PF00027">
    <property type="entry name" value="cNMP_binding"/>
    <property type="match status" value="1"/>
</dbReference>
<sequence length="140" mass="15273">MAELNIVEKVIALEGVDLLNGLQPEQLARIASIATEERYPPGKVVLDPSKPLDALFVVLDGRVSLAKDGVEIHSAGQNDVLGAWALFDSEPMPVTATATEDVRLLRIGRDDFYELLSDNVEITTAVFGTLVKRFRKLVGQ</sequence>
<dbReference type="InterPro" id="IPR050397">
    <property type="entry name" value="Env_Response_Regulators"/>
</dbReference>
<dbReference type="InParanoid" id="Q028W5"/>
<gene>
    <name evidence="2" type="ordered locus">Acid_1444</name>
</gene>